<evidence type="ECO:0000313" key="3">
    <source>
        <dbReference type="Proteomes" id="UP001177212"/>
    </source>
</evidence>
<protein>
    <submittedName>
        <fullName evidence="2">Helix-turn-helix domain-containing protein</fullName>
    </submittedName>
</protein>
<reference evidence="2" key="1">
    <citation type="submission" date="2023-07" db="EMBL/GenBank/DDBJ databases">
        <title>Genome content predicts the carbon catabolic preferences of heterotrophic bacteria.</title>
        <authorList>
            <person name="Gralka M."/>
        </authorList>
    </citation>
    <scope>NUCLEOTIDE SEQUENCE</scope>
    <source>
        <strain evidence="2">4G09</strain>
    </source>
</reference>
<dbReference type="Pfam" id="PF07022">
    <property type="entry name" value="Phage_CI_repr"/>
    <property type="match status" value="1"/>
</dbReference>
<dbReference type="Proteomes" id="UP001177212">
    <property type="component" value="Unassembled WGS sequence"/>
</dbReference>
<gene>
    <name evidence="2" type="ORF">Q8W34_14030</name>
</gene>
<dbReference type="RefSeq" id="WP_305472484.1">
    <property type="nucleotide sequence ID" value="NZ_JAUYVT010000014.1"/>
</dbReference>
<accession>A0ABT9FGL3</accession>
<dbReference type="InterPro" id="IPR010982">
    <property type="entry name" value="Lambda_DNA-bd_dom_sf"/>
</dbReference>
<proteinExistence type="predicted"/>
<dbReference type="EMBL" id="JAUYVT010000014">
    <property type="protein sequence ID" value="MDP2565760.1"/>
    <property type="molecule type" value="Genomic_DNA"/>
</dbReference>
<name>A0ABT9FGL3_9GAMM</name>
<sequence length="151" mass="16597">MVNEDSGVGLDSACSVKKCDEKSNMVKAIINRMCIAYGLEGRDIRGQLADKLGVRSAGTVKSWVYNCRVPYDAMLICKADVGCSLDWLLTGEPPLREYGFAIGEKMVSSIKEHLHNSTRYQLLSSESGITAVAENIISDIESNLNMKFVKN</sequence>
<evidence type="ECO:0000259" key="1">
    <source>
        <dbReference type="Pfam" id="PF07022"/>
    </source>
</evidence>
<dbReference type="Gene3D" id="1.10.260.40">
    <property type="entry name" value="lambda repressor-like DNA-binding domains"/>
    <property type="match status" value="1"/>
</dbReference>
<organism evidence="2 3">
    <name type="scientific">Pseudoalteromonas marina</name>
    <dbReference type="NCBI Taxonomy" id="267375"/>
    <lineage>
        <taxon>Bacteria</taxon>
        <taxon>Pseudomonadati</taxon>
        <taxon>Pseudomonadota</taxon>
        <taxon>Gammaproteobacteria</taxon>
        <taxon>Alteromonadales</taxon>
        <taxon>Pseudoalteromonadaceae</taxon>
        <taxon>Pseudoalteromonas</taxon>
    </lineage>
</organism>
<keyword evidence="3" id="KW-1185">Reference proteome</keyword>
<comment type="caution">
    <text evidence="2">The sequence shown here is derived from an EMBL/GenBank/DDBJ whole genome shotgun (WGS) entry which is preliminary data.</text>
</comment>
<dbReference type="InterPro" id="IPR010744">
    <property type="entry name" value="Phage_CI_N"/>
</dbReference>
<feature type="domain" description="Bacteriophage CI repressor N-terminal" evidence="1">
    <location>
        <begin position="28"/>
        <end position="93"/>
    </location>
</feature>
<evidence type="ECO:0000313" key="2">
    <source>
        <dbReference type="EMBL" id="MDP2565760.1"/>
    </source>
</evidence>